<sequence>MTTNGITTNSDTNSKQTKSSKSTTSTYQQYFLSLMKEMYRIMDCSGGTVITATDDDVGDEKNNVLRNKGVASQNTKDDAEENENTTAPNIVEDDDDDEDEDEFHDAEQPAMVNNDECAEPKNSPKNNLPKAGSSTLRLPPTSTEFTTKDNNNANANQNASFVPEWKPVIATGGPDADEVPVRTKGYLKTGIKKPSQQSLYEIVAFDLIMSENRIVGEVSTRVQLPDQFGSGDADDQFKGVYAPKSLVIVLAVPEETPRIGRPRDDGRGLNFILYFQMKDITISILRKIQNGDYENDYTEEEKPLVPAVKLLDEWFRRTSGDDPDTEFASRFKFVPFSPNATTILPSSMSKYNGKPLLIKRTGATGLHVHNPAIPNVPVREFCINFHAFPYLAKQAFSYTVRNYLEAFVMRTCFVIEGRDDDELPEVIIGGASICCADPKAIVWDTAFFSRTK</sequence>
<evidence type="ECO:0000256" key="1">
    <source>
        <dbReference type="SAM" id="MobiDB-lite"/>
    </source>
</evidence>
<dbReference type="InterPro" id="IPR009769">
    <property type="entry name" value="EDR2_C"/>
</dbReference>
<accession>A0A7S2JV20</accession>
<dbReference type="PANTHER" id="PTHR31558:SF3">
    <property type="entry name" value="CW14 PROTEIN"/>
    <property type="match status" value="1"/>
</dbReference>
<reference evidence="3" key="1">
    <citation type="submission" date="2021-01" db="EMBL/GenBank/DDBJ databases">
        <authorList>
            <person name="Corre E."/>
            <person name="Pelletier E."/>
            <person name="Niang G."/>
            <person name="Scheremetjew M."/>
            <person name="Finn R."/>
            <person name="Kale V."/>
            <person name="Holt S."/>
            <person name="Cochrane G."/>
            <person name="Meng A."/>
            <person name="Brown T."/>
            <person name="Cohen L."/>
        </authorList>
    </citation>
    <scope>NUCLEOTIDE SEQUENCE</scope>
    <source>
        <strain evidence="3">B650</strain>
    </source>
</reference>
<gene>
    <name evidence="3" type="ORF">LDAN0321_LOCUS1593</name>
</gene>
<name>A0A7S2JV20_9STRA</name>
<evidence type="ECO:0000313" key="3">
    <source>
        <dbReference type="EMBL" id="CAD9558421.1"/>
    </source>
</evidence>
<feature type="region of interest" description="Disordered" evidence="1">
    <location>
        <begin position="1"/>
        <end position="25"/>
    </location>
</feature>
<feature type="domain" description="Protein ENHANCED DISEASE RESISTANCE 2 C-terminal" evidence="2">
    <location>
        <begin position="174"/>
        <end position="435"/>
    </location>
</feature>
<dbReference type="EMBL" id="HBGY01002379">
    <property type="protein sequence ID" value="CAD9558421.1"/>
    <property type="molecule type" value="Transcribed_RNA"/>
</dbReference>
<evidence type="ECO:0000259" key="2">
    <source>
        <dbReference type="Pfam" id="PF07059"/>
    </source>
</evidence>
<feature type="compositionally biased region" description="Acidic residues" evidence="1">
    <location>
        <begin position="91"/>
        <end position="104"/>
    </location>
</feature>
<feature type="region of interest" description="Disordered" evidence="1">
    <location>
        <begin position="52"/>
        <end position="157"/>
    </location>
</feature>
<protein>
    <recommendedName>
        <fullName evidence="2">Protein ENHANCED DISEASE RESISTANCE 2 C-terminal domain-containing protein</fullName>
    </recommendedName>
</protein>
<feature type="compositionally biased region" description="Polar residues" evidence="1">
    <location>
        <begin position="132"/>
        <end position="149"/>
    </location>
</feature>
<dbReference type="Pfam" id="PF07059">
    <property type="entry name" value="EDR2_C"/>
    <property type="match status" value="1"/>
</dbReference>
<dbReference type="PANTHER" id="PTHR31558">
    <property type="entry name" value="CW14 PROTEIN"/>
    <property type="match status" value="1"/>
</dbReference>
<organism evidence="3">
    <name type="scientific">Leptocylindrus danicus</name>
    <dbReference type="NCBI Taxonomy" id="163516"/>
    <lineage>
        <taxon>Eukaryota</taxon>
        <taxon>Sar</taxon>
        <taxon>Stramenopiles</taxon>
        <taxon>Ochrophyta</taxon>
        <taxon>Bacillariophyta</taxon>
        <taxon>Coscinodiscophyceae</taxon>
        <taxon>Chaetocerotophycidae</taxon>
        <taxon>Leptocylindrales</taxon>
        <taxon>Leptocylindraceae</taxon>
        <taxon>Leptocylindrus</taxon>
    </lineage>
</organism>
<proteinExistence type="predicted"/>
<dbReference type="AlphaFoldDB" id="A0A7S2JV20"/>
<feature type="compositionally biased region" description="Low complexity" evidence="1">
    <location>
        <begin position="7"/>
        <end position="25"/>
    </location>
</feature>